<dbReference type="RefSeq" id="WP_277832790.1">
    <property type="nucleotide sequence ID" value="NZ_JAAIVF010000003.1"/>
</dbReference>
<comment type="caution">
    <text evidence="8">The sequence shown here is derived from an EMBL/GenBank/DDBJ whole genome shotgun (WGS) entry which is preliminary data.</text>
</comment>
<keyword evidence="9" id="KW-1185">Reference proteome</keyword>
<accession>A0A9X4LWX8</accession>
<feature type="transmembrane region" description="Helical" evidence="6">
    <location>
        <begin position="53"/>
        <end position="72"/>
    </location>
</feature>
<keyword evidence="2 6" id="KW-0812">Transmembrane</keyword>
<keyword evidence="4 6" id="KW-0472">Membrane</keyword>
<dbReference type="Proteomes" id="UP001152755">
    <property type="component" value="Unassembled WGS sequence"/>
</dbReference>
<dbReference type="EMBL" id="JANRHA010000002">
    <property type="protein sequence ID" value="MDG3013860.1"/>
    <property type="molecule type" value="Genomic_DNA"/>
</dbReference>
<evidence type="ECO:0000256" key="2">
    <source>
        <dbReference type="ARBA" id="ARBA00022692"/>
    </source>
</evidence>
<proteinExistence type="predicted"/>
<dbReference type="Pfam" id="PF06305">
    <property type="entry name" value="LapA_dom"/>
    <property type="match status" value="1"/>
</dbReference>
<feature type="compositionally biased region" description="Low complexity" evidence="5">
    <location>
        <begin position="16"/>
        <end position="37"/>
    </location>
</feature>
<sequence>MDDMQNPDPTNPPEPASASPQKPASPPASSSPEATPAARPPRKGIVGTRVSKTWMGIIIGVLVLILILIFVVQNSTSVHFSYLGAHFSLPAGVAMLLAVIVGVILMAIVGTARIHQLRRALKHRRPR</sequence>
<keyword evidence="3 6" id="KW-1133">Transmembrane helix</keyword>
<evidence type="ECO:0000259" key="7">
    <source>
        <dbReference type="Pfam" id="PF06305"/>
    </source>
</evidence>
<feature type="domain" description="Lipopolysaccharide assembly protein A" evidence="7">
    <location>
        <begin position="73"/>
        <end position="124"/>
    </location>
</feature>
<name>A0A9X4LWX8_9ACTN</name>
<gene>
    <name evidence="8" type="ORF">NVS88_04735</name>
</gene>
<evidence type="ECO:0000313" key="8">
    <source>
        <dbReference type="EMBL" id="MDG3013860.1"/>
    </source>
</evidence>
<dbReference type="InterPro" id="IPR010445">
    <property type="entry name" value="LapA_dom"/>
</dbReference>
<organism evidence="8 9">
    <name type="scientific">Speluncibacter jeojiensis</name>
    <dbReference type="NCBI Taxonomy" id="2710754"/>
    <lineage>
        <taxon>Bacteria</taxon>
        <taxon>Bacillati</taxon>
        <taxon>Actinomycetota</taxon>
        <taxon>Actinomycetes</taxon>
        <taxon>Mycobacteriales</taxon>
        <taxon>Speluncibacteraceae</taxon>
        <taxon>Speluncibacter</taxon>
    </lineage>
</organism>
<evidence type="ECO:0000256" key="4">
    <source>
        <dbReference type="ARBA" id="ARBA00023136"/>
    </source>
</evidence>
<evidence type="ECO:0000256" key="3">
    <source>
        <dbReference type="ARBA" id="ARBA00022989"/>
    </source>
</evidence>
<feature type="transmembrane region" description="Helical" evidence="6">
    <location>
        <begin position="92"/>
        <end position="115"/>
    </location>
</feature>
<evidence type="ECO:0000256" key="1">
    <source>
        <dbReference type="ARBA" id="ARBA00022475"/>
    </source>
</evidence>
<evidence type="ECO:0000313" key="9">
    <source>
        <dbReference type="Proteomes" id="UP001152755"/>
    </source>
</evidence>
<dbReference type="AlphaFoldDB" id="A0A9X4LWX8"/>
<keyword evidence="1" id="KW-1003">Cell membrane</keyword>
<feature type="region of interest" description="Disordered" evidence="5">
    <location>
        <begin position="1"/>
        <end position="45"/>
    </location>
</feature>
<protein>
    <submittedName>
        <fullName evidence="8">Lipopolysaccharide assembly protein LapA domain-containing protein</fullName>
    </submittedName>
</protein>
<reference evidence="8" key="1">
    <citation type="submission" date="2022-08" db="EMBL/GenBank/DDBJ databases">
        <title>Genome analysis of Corynebacteriales strain.</title>
        <authorList>
            <person name="Lee S.D."/>
        </authorList>
    </citation>
    <scope>NUCLEOTIDE SEQUENCE</scope>
    <source>
        <strain evidence="8">D3-21</strain>
    </source>
</reference>
<evidence type="ECO:0000256" key="5">
    <source>
        <dbReference type="SAM" id="MobiDB-lite"/>
    </source>
</evidence>
<evidence type="ECO:0000256" key="6">
    <source>
        <dbReference type="SAM" id="Phobius"/>
    </source>
</evidence>
<dbReference type="GO" id="GO:0005886">
    <property type="term" value="C:plasma membrane"/>
    <property type="evidence" value="ECO:0007669"/>
    <property type="project" value="InterPro"/>
</dbReference>